<name>A0AAV7ZM35_9EUKA</name>
<evidence type="ECO:0000313" key="2">
    <source>
        <dbReference type="EMBL" id="KAJ3441375.1"/>
    </source>
</evidence>
<dbReference type="Proteomes" id="UP001146793">
    <property type="component" value="Unassembled WGS sequence"/>
</dbReference>
<reference evidence="2" key="1">
    <citation type="submission" date="2022-08" db="EMBL/GenBank/DDBJ databases">
        <title>Novel sulphate-reducing endosymbionts in the free-living metamonad Anaeramoeba.</title>
        <authorList>
            <person name="Jerlstrom-Hultqvist J."/>
            <person name="Cepicka I."/>
            <person name="Gallot-Lavallee L."/>
            <person name="Salas-Leiva D."/>
            <person name="Curtis B.A."/>
            <person name="Zahonova K."/>
            <person name="Pipaliya S."/>
            <person name="Dacks J."/>
            <person name="Roger A.J."/>
        </authorList>
    </citation>
    <scope>NUCLEOTIDE SEQUENCE</scope>
    <source>
        <strain evidence="2">Busselton2</strain>
    </source>
</reference>
<feature type="coiled-coil region" evidence="1">
    <location>
        <begin position="1178"/>
        <end position="1221"/>
    </location>
</feature>
<proteinExistence type="predicted"/>
<dbReference type="EMBL" id="JANTQA010000029">
    <property type="protein sequence ID" value="KAJ3441375.1"/>
    <property type="molecule type" value="Genomic_DNA"/>
</dbReference>
<accession>A0AAV7ZM35</accession>
<protein>
    <submittedName>
        <fullName evidence="2">Uncharacterized protein</fullName>
    </submittedName>
</protein>
<sequence>MDLKTLQSKIRSPLSWVRSSVNSVNKTNFDKYMKTCRDLLDNNPGAFSDSAGEKFKNETEVTLQKYIEEFEAKRIKKETQQIKTKTNSAKSWLGSAIRSKNAKNISKYMDTLRDLLTTNKDLFHQSEDGKKYYNEMNDYLQQAEEEAGSAILENEAKTYISKARSPLSWAGSYTKRDPKKALEYLNQAREVIRPLLENEEKYSKLKIVKDFLIKFHEQADQLEGESGDNQARQAIENDSKTFKSQISFLNSSLRRKNVSDVQKKSEKLKDEFNAFYSKYSEEKGAQSIIKQVQEMLEKVDQVLPKIIFESEMGTVKQKYNSMKSWIGTYTRKGDAGKVNEYKEQLLELVAPLRQRQEDNTAMKSFLQEVDELIENAEKELGEKLEKQEVEGVIQKAKSIKSWTSSYLRQRDVDKVQDYQNQLLELVAPLRQKYPENETAKKFLNEVDELVESVTKEMGELIEKMEVEAVLQKAKSVKSWLGTYVRQKNAEKASEYQKELLEIAEPLRQKYPENETAKNFLNEVDELVESVEKELGEIIKGHAIEECERKLKSSISWMKTYKNQKNVDKVLEYKQILQSDSQPLYRYENDEKAKNLLNEVNTLLETVESELGEIIATLAIERILPKIHSAKQWINTSYRQKNVPKVQIYQKQLSELVEQLQEYAKDEKAKKAITESEELLNKIENEMGDMIAEREINQHKPRIESAIRFFTMAMEKGDTDNIIKKREYLLEISAPLKLKFGAHKLAAGLIKSIDAAIDKCEKLMGPKIAESTINKVRTKFAQFDKLLKTAIESEDKPTIGIYVQKMLIVVYPLKVKYPELGKELINQVEQYHQQHPIKIGNFQQKDIEKMLQPLRKEWGELENKEKVSVKYLKTLNNKCKKLRKQYLYVPPVSKFMIEVDQLNMSMIGKIPNEEEVCPIFEVHWKLPSAIQTPLKAMNETSKEVNKFFEKLKEIYEAIDTTGAEPTTEYIYKDLDRLLGPFEKTYMPKLTKNLELLLKEDPENAAGLMMQRAIENAKSKYQTMTSETKEKCQFAIAISSIYKMTMSAGKLLKEAIDSSKDSEYSTIDLKYALSGFAYYQGPKLSNLSMVEVWPQVLRWFDHMEKKCNKVASMRPDNHPETDLLIDYLNSNRVPAEQEMKKWTQYYVTRLSKKLEMDLANAFITAYAKKFPDETEELESLRGIAKKLKEEEQERQRLIEEERQRKLEEERQRKIKMANDLEAQHIKKYSGCRLETPTAGNWEYKDDGILTCVDGQYSNVKYRFQKNQARGTLTIWGQGNQTAFGYASFDGYRFTYSCDYGRCWTAPYKGAEGSQGPFDLRENFQEMWDKTKITGNAPPIIRLFCSFFRYSQERIKIIKEEELERRRQEEIKKKQVESYNNLVSKFGACKVCNTSGHNVIACKKCMVAWCSKCRGGQSHHKCPFCGSSSSFDVSHTFY</sequence>
<feature type="coiled-coil region" evidence="1">
    <location>
        <begin position="645"/>
        <end position="692"/>
    </location>
</feature>
<keyword evidence="1" id="KW-0175">Coiled coil</keyword>
<evidence type="ECO:0000256" key="1">
    <source>
        <dbReference type="SAM" id="Coils"/>
    </source>
</evidence>
<gene>
    <name evidence="2" type="ORF">M0812_13385</name>
</gene>
<organism evidence="2 3">
    <name type="scientific">Anaeramoeba flamelloides</name>
    <dbReference type="NCBI Taxonomy" id="1746091"/>
    <lineage>
        <taxon>Eukaryota</taxon>
        <taxon>Metamonada</taxon>
        <taxon>Anaeramoebidae</taxon>
        <taxon>Anaeramoeba</taxon>
    </lineage>
</organism>
<comment type="caution">
    <text evidence="2">The sequence shown here is derived from an EMBL/GenBank/DDBJ whole genome shotgun (WGS) entry which is preliminary data.</text>
</comment>
<evidence type="ECO:0000313" key="3">
    <source>
        <dbReference type="Proteomes" id="UP001146793"/>
    </source>
</evidence>